<evidence type="ECO:0000256" key="1">
    <source>
        <dbReference type="SAM" id="SignalP"/>
    </source>
</evidence>
<feature type="chain" id="PRO_5011618768" description="Soluble cytochrome b562" evidence="1">
    <location>
        <begin position="23"/>
        <end position="122"/>
    </location>
</feature>
<evidence type="ECO:0008006" key="4">
    <source>
        <dbReference type="Google" id="ProtNLM"/>
    </source>
</evidence>
<reference evidence="3" key="1">
    <citation type="submission" date="2016-10" db="EMBL/GenBank/DDBJ databases">
        <authorList>
            <person name="Varghese N."/>
            <person name="Submissions S."/>
        </authorList>
    </citation>
    <scope>NUCLEOTIDE SEQUENCE [LARGE SCALE GENOMIC DNA]</scope>
    <source>
        <strain evidence="3">CGMCC 1.6775</strain>
    </source>
</reference>
<dbReference type="InterPro" id="IPR046634">
    <property type="entry name" value="DUF6746"/>
</dbReference>
<gene>
    <name evidence="2" type="ORF">SAMN04487961_0655</name>
</gene>
<accession>A0A1I4RRR1</accession>
<evidence type="ECO:0000313" key="2">
    <source>
        <dbReference type="EMBL" id="SFM54854.1"/>
    </source>
</evidence>
<dbReference type="Proteomes" id="UP000199339">
    <property type="component" value="Unassembled WGS sequence"/>
</dbReference>
<dbReference type="EMBL" id="FOUR01000001">
    <property type="protein sequence ID" value="SFM54854.1"/>
    <property type="molecule type" value="Genomic_DNA"/>
</dbReference>
<feature type="signal peptide" evidence="1">
    <location>
        <begin position="1"/>
        <end position="22"/>
    </location>
</feature>
<dbReference type="Pfam" id="PF20531">
    <property type="entry name" value="DUF6746"/>
    <property type="match status" value="1"/>
</dbReference>
<protein>
    <recommendedName>
        <fullName evidence="4">Soluble cytochrome b562</fullName>
    </recommendedName>
</protein>
<dbReference type="RefSeq" id="WP_175497192.1">
    <property type="nucleotide sequence ID" value="NZ_FOUR01000001.1"/>
</dbReference>
<dbReference type="AlphaFoldDB" id="A0A1I4RRR1"/>
<name>A0A1I4RRR1_9GAMM</name>
<organism evidence="2 3">
    <name type="scientific">Marinobacter pelagius</name>
    <dbReference type="NCBI Taxonomy" id="379482"/>
    <lineage>
        <taxon>Bacteria</taxon>
        <taxon>Pseudomonadati</taxon>
        <taxon>Pseudomonadota</taxon>
        <taxon>Gammaproteobacteria</taxon>
        <taxon>Pseudomonadales</taxon>
        <taxon>Marinobacteraceae</taxon>
        <taxon>Marinobacter</taxon>
    </lineage>
</organism>
<keyword evidence="3" id="KW-1185">Reference proteome</keyword>
<evidence type="ECO:0000313" key="3">
    <source>
        <dbReference type="Proteomes" id="UP000199339"/>
    </source>
</evidence>
<sequence length="122" mass="13838">MKITRKLTVTAAALMFSLPAFAEDYEHYKGEPAETLEQAVANFSEYNNRLDKVLAGELTPEAMNEIHQLTYTLENALGKLNEEFDDLAERLELVHKASEHADPETIQREGSVYLEKSRKVIP</sequence>
<keyword evidence="1" id="KW-0732">Signal</keyword>
<proteinExistence type="predicted"/>